<name>A0A8H7ZUF1_9FUNG</name>
<sequence>MVSLRIAFLLWPEGDELTYLGRAQSVTGKCMSAVATTTRLLASFLPASYSVPMCLLSLGCLTFVTAELWRWLTSAIDRAVDRLRSKGDRSARQQMTTLRLLRAHITIVWPLTWVVWAAAMFNKISFEETEVLYCVADLLNKVRTRCIFSIVSWREGGLCALPIASVDPLSPALPPSSLPITTRSFCQR</sequence>
<protein>
    <submittedName>
        <fullName evidence="1">Uncharacterized protein</fullName>
    </submittedName>
</protein>
<gene>
    <name evidence="1" type="ORF">BJ554DRAFT_8456</name>
</gene>
<reference evidence="1 2" key="1">
    <citation type="journal article" name="Sci. Rep.">
        <title>Genome-scale phylogenetic analyses confirm Olpidium as the closest living zoosporic fungus to the non-flagellated, terrestrial fungi.</title>
        <authorList>
            <person name="Chang Y."/>
            <person name="Rochon D."/>
            <person name="Sekimoto S."/>
            <person name="Wang Y."/>
            <person name="Chovatia M."/>
            <person name="Sandor L."/>
            <person name="Salamov A."/>
            <person name="Grigoriev I.V."/>
            <person name="Stajich J.E."/>
            <person name="Spatafora J.W."/>
        </authorList>
    </citation>
    <scope>NUCLEOTIDE SEQUENCE [LARGE SCALE GENOMIC DNA]</scope>
    <source>
        <strain evidence="1">S191</strain>
    </source>
</reference>
<dbReference type="EMBL" id="JAEFCI010006564">
    <property type="protein sequence ID" value="KAG5459601.1"/>
    <property type="molecule type" value="Genomic_DNA"/>
</dbReference>
<dbReference type="Proteomes" id="UP000673691">
    <property type="component" value="Unassembled WGS sequence"/>
</dbReference>
<keyword evidence="2" id="KW-1185">Reference proteome</keyword>
<dbReference type="AlphaFoldDB" id="A0A8H7ZUF1"/>
<evidence type="ECO:0000313" key="1">
    <source>
        <dbReference type="EMBL" id="KAG5459601.1"/>
    </source>
</evidence>
<comment type="caution">
    <text evidence="1">The sequence shown here is derived from an EMBL/GenBank/DDBJ whole genome shotgun (WGS) entry which is preliminary data.</text>
</comment>
<dbReference type="SUPFAM" id="SSF81321">
    <property type="entry name" value="Family A G protein-coupled receptor-like"/>
    <property type="match status" value="1"/>
</dbReference>
<evidence type="ECO:0000313" key="2">
    <source>
        <dbReference type="Proteomes" id="UP000673691"/>
    </source>
</evidence>
<dbReference type="Gene3D" id="1.20.1070.10">
    <property type="entry name" value="Rhodopsin 7-helix transmembrane proteins"/>
    <property type="match status" value="1"/>
</dbReference>
<proteinExistence type="predicted"/>
<accession>A0A8H7ZUF1</accession>
<organism evidence="1 2">
    <name type="scientific">Olpidium bornovanus</name>
    <dbReference type="NCBI Taxonomy" id="278681"/>
    <lineage>
        <taxon>Eukaryota</taxon>
        <taxon>Fungi</taxon>
        <taxon>Fungi incertae sedis</taxon>
        <taxon>Olpidiomycota</taxon>
        <taxon>Olpidiomycotina</taxon>
        <taxon>Olpidiomycetes</taxon>
        <taxon>Olpidiales</taxon>
        <taxon>Olpidiaceae</taxon>
        <taxon>Olpidium</taxon>
    </lineage>
</organism>